<gene>
    <name evidence="11" type="ORF">G3I67_14155</name>
</gene>
<dbReference type="GO" id="GO:0140359">
    <property type="term" value="F:ABC-type transporter activity"/>
    <property type="evidence" value="ECO:0007669"/>
    <property type="project" value="InterPro"/>
</dbReference>
<dbReference type="PANTHER" id="PTHR24221">
    <property type="entry name" value="ATP-BINDING CASSETTE SUB-FAMILY B"/>
    <property type="match status" value="1"/>
</dbReference>
<feature type="domain" description="ABC transmembrane type-1" evidence="10">
    <location>
        <begin position="37"/>
        <end position="316"/>
    </location>
</feature>
<dbReference type="InterPro" id="IPR036640">
    <property type="entry name" value="ABC1_TM_sf"/>
</dbReference>
<dbReference type="GO" id="GO:0034040">
    <property type="term" value="F:ATPase-coupled lipid transmembrane transporter activity"/>
    <property type="evidence" value="ECO:0007669"/>
    <property type="project" value="TreeGrafter"/>
</dbReference>
<protein>
    <submittedName>
        <fullName evidence="11">ATP-binding cassette domain-containing protein</fullName>
    </submittedName>
</protein>
<feature type="domain" description="ABC transporter" evidence="9">
    <location>
        <begin position="1099"/>
        <end position="1328"/>
    </location>
</feature>
<dbReference type="Gene3D" id="1.20.1560.10">
    <property type="entry name" value="ABC transporter type 1, transmembrane domain"/>
    <property type="match status" value="2"/>
</dbReference>
<feature type="transmembrane region" description="Helical" evidence="8">
    <location>
        <begin position="1001"/>
        <end position="1022"/>
    </location>
</feature>
<evidence type="ECO:0000256" key="6">
    <source>
        <dbReference type="ARBA" id="ARBA00022989"/>
    </source>
</evidence>
<dbReference type="InterPro" id="IPR027417">
    <property type="entry name" value="P-loop_NTPase"/>
</dbReference>
<keyword evidence="3 8" id="KW-0812">Transmembrane</keyword>
<dbReference type="InterPro" id="IPR039421">
    <property type="entry name" value="Type_1_exporter"/>
</dbReference>
<feature type="domain" description="ABC transmembrane type-1" evidence="10">
    <location>
        <begin position="786"/>
        <end position="1065"/>
    </location>
</feature>
<evidence type="ECO:0000256" key="8">
    <source>
        <dbReference type="SAM" id="Phobius"/>
    </source>
</evidence>
<keyword evidence="2" id="KW-1003">Cell membrane</keyword>
<feature type="transmembrane region" description="Helical" evidence="8">
    <location>
        <begin position="893"/>
        <end position="915"/>
    </location>
</feature>
<dbReference type="SUPFAM" id="SSF90123">
    <property type="entry name" value="ABC transporter transmembrane region"/>
    <property type="match status" value="2"/>
</dbReference>
<sequence>MPQGTTGKSFKDRLQSSSSAESKVSVLSPFKGERSTIMLASIVINLLALAFPLLMLQLYDRILPNQSIDTLTLVAGTVAFAVAVEAILRIARSYSTAWISARFEHRAMMAVAERFLAEPLHQFERKGTGALMDRFKSISTLKYHYSGQTFQQLMDLPFTVLYVLIVLLMSPWLGLLLIVGYSIFSAITWNKSQDFPELVKEQKNADLRRSNFLNETLNNVHTLKSMTMESLMLRRHERLQENSARLMARMTYALDMSSGLGNIFSPLMTMLTVAVGAWLVIDHQMTNGELAACVLLGMRSLAPLQRLGGIWTKHQQDDILRDELAKVLSEPPLPPQSKDNVYMDDLSVQKPYRSSKIEFENISYQFPGADQPIFENFSMTISPGDCVTIVGAGGSGRSTLLQLMAGILTPDQGRILIDGDDLKSLDLEEAGELIGYLPQNTQMFEGSLLDNASLFNPARINRALMTAKSLGLGDFVAKMPRGWDSIVGDMASDSLPPGYRQRIAIVRALSNQPNIILFDDATSTIDAEGDALFLKFLDSMKGKVTIVMVTQRPSYQKLASRVLYLRDGKLTEMRPNELPVLDRILSQPNTETQDEVRQSLVHTSRPGTYSQIPADIFFDSPLKYDLFEDGRWEKMHETVCGQFTSHTDFAGCLTILLRLLNSSASAREVAESLPYFTSALDLTGFHNSMAQLGFRMKEVRCKLGSIESRSLPCLFVPDHDLAFVAIARSGRYMRVSNDQNEVVHLEKDLNMEGRAFFYEAVDYSVVHTNSWVSRAILRFSSLIGQATLSALVSGLVMMAGPLFLTVVYSTVIPSGAKDSLLYLSIGACIALLSGYFFMRHRARILAYIAGRIEYLFGATILQQVLRMSPIYTERASVGSQMSRLQSFEAIRDMFIGPLASTLLEFPATLVLLVLLSIMNPIALTIFLIMVGVYLILYWIFSAPTRQRVSNVSLTATKRNSFLVDMISKMRVIRECGAQRLWLERFREISADATMASFKAEYLSSIIVGVSYFVMMCAALAIVSSTVPAVWSGAISSGALIASLMLMWRVLGPIQTVFTNMTRVERVASAVRQIDALMKIQGERPNETPAISSRTVHGSIEFARVSFRYSMNVDPALVGVEFKVNPGELVAITGANGGGKSTLLKMILGMYQPQAGAVLIDNVDIRQMDPMTLRRMIGYVPQDIQLFRASIIQNLRLAKPDATDNEVFQALEMAGALDQVLQLPRGLQYRVGDNTNELSTSLIQKISLARAYLTRAPIMLFDEPGAGLDELGDKYFMETLMKMKGHTTVIYISHRPSHIRLADTILVFDKGYLRAAGPPAVLLRKPTAA</sequence>
<dbReference type="GO" id="GO:0005886">
    <property type="term" value="C:plasma membrane"/>
    <property type="evidence" value="ECO:0007669"/>
    <property type="project" value="UniProtKB-SubCell"/>
</dbReference>
<evidence type="ECO:0000256" key="2">
    <source>
        <dbReference type="ARBA" id="ARBA00022475"/>
    </source>
</evidence>
<organism evidence="11">
    <name type="scientific">Sheuella amnicola</name>
    <dbReference type="NCBI Taxonomy" id="2707330"/>
    <lineage>
        <taxon>Bacteria</taxon>
        <taxon>Pseudomonadati</taxon>
        <taxon>Pseudomonadota</taxon>
        <taxon>Betaproteobacteria</taxon>
        <taxon>Burkholderiales</taxon>
        <taxon>Alcaligenaceae</taxon>
        <taxon>Sheuella</taxon>
    </lineage>
</organism>
<feature type="transmembrane region" description="Helical" evidence="8">
    <location>
        <begin position="160"/>
        <end position="184"/>
    </location>
</feature>
<dbReference type="InterPro" id="IPR003439">
    <property type="entry name" value="ABC_transporter-like_ATP-bd"/>
</dbReference>
<feature type="transmembrane region" description="Helical" evidence="8">
    <location>
        <begin position="259"/>
        <end position="281"/>
    </location>
</feature>
<evidence type="ECO:0000256" key="1">
    <source>
        <dbReference type="ARBA" id="ARBA00004651"/>
    </source>
</evidence>
<feature type="transmembrane region" description="Helical" evidence="8">
    <location>
        <begin position="820"/>
        <end position="838"/>
    </location>
</feature>
<dbReference type="PROSITE" id="PS50893">
    <property type="entry name" value="ABC_TRANSPORTER_2"/>
    <property type="match status" value="2"/>
</dbReference>
<evidence type="ECO:0000256" key="4">
    <source>
        <dbReference type="ARBA" id="ARBA00022741"/>
    </source>
</evidence>
<dbReference type="Pfam" id="PF00664">
    <property type="entry name" value="ABC_membrane"/>
    <property type="match status" value="2"/>
</dbReference>
<dbReference type="PROSITE" id="PS50929">
    <property type="entry name" value="ABC_TM1F"/>
    <property type="match status" value="2"/>
</dbReference>
<name>A0A6B2R2N0_9BURK</name>
<feature type="transmembrane region" description="Helical" evidence="8">
    <location>
        <begin position="37"/>
        <end position="59"/>
    </location>
</feature>
<evidence type="ECO:0000259" key="10">
    <source>
        <dbReference type="PROSITE" id="PS50929"/>
    </source>
</evidence>
<keyword evidence="7 8" id="KW-0472">Membrane</keyword>
<evidence type="ECO:0000256" key="5">
    <source>
        <dbReference type="ARBA" id="ARBA00022840"/>
    </source>
</evidence>
<keyword evidence="6 8" id="KW-1133">Transmembrane helix</keyword>
<dbReference type="PANTHER" id="PTHR24221:SF248">
    <property type="entry name" value="ABC TRANSPORTER TRANSMEMBRANE REGION"/>
    <property type="match status" value="1"/>
</dbReference>
<dbReference type="SUPFAM" id="SSF52540">
    <property type="entry name" value="P-loop containing nucleoside triphosphate hydrolases"/>
    <property type="match status" value="2"/>
</dbReference>
<feature type="domain" description="ABC transporter" evidence="9">
    <location>
        <begin position="357"/>
        <end position="592"/>
    </location>
</feature>
<feature type="transmembrane region" description="Helical" evidence="8">
    <location>
        <begin position="921"/>
        <end position="940"/>
    </location>
</feature>
<comment type="subcellular location">
    <subcellularLocation>
        <location evidence="1">Cell membrane</location>
        <topology evidence="1">Multi-pass membrane protein</topology>
    </subcellularLocation>
</comment>
<feature type="transmembrane region" description="Helical" evidence="8">
    <location>
        <begin position="1028"/>
        <end position="1050"/>
    </location>
</feature>
<dbReference type="RefSeq" id="WP_163656189.1">
    <property type="nucleotide sequence ID" value="NZ_JAAGRN010000011.1"/>
</dbReference>
<comment type="caution">
    <text evidence="11">The sequence shown here is derived from an EMBL/GenBank/DDBJ whole genome shotgun (WGS) entry which is preliminary data.</text>
</comment>
<keyword evidence="4" id="KW-0547">Nucleotide-binding</keyword>
<evidence type="ECO:0000256" key="7">
    <source>
        <dbReference type="ARBA" id="ARBA00023136"/>
    </source>
</evidence>
<dbReference type="EMBL" id="JAAGRN010000011">
    <property type="protein sequence ID" value="NDY84373.1"/>
    <property type="molecule type" value="Genomic_DNA"/>
</dbReference>
<dbReference type="SMART" id="SM00382">
    <property type="entry name" value="AAA"/>
    <property type="match status" value="2"/>
</dbReference>
<evidence type="ECO:0000259" key="9">
    <source>
        <dbReference type="PROSITE" id="PS50893"/>
    </source>
</evidence>
<accession>A0A6B2R2N0</accession>
<dbReference type="GO" id="GO:0005524">
    <property type="term" value="F:ATP binding"/>
    <property type="evidence" value="ECO:0007669"/>
    <property type="project" value="UniProtKB-KW"/>
</dbReference>
<evidence type="ECO:0000313" key="11">
    <source>
        <dbReference type="EMBL" id="NDY84373.1"/>
    </source>
</evidence>
<dbReference type="InterPro" id="IPR011527">
    <property type="entry name" value="ABC1_TM_dom"/>
</dbReference>
<evidence type="ECO:0000256" key="3">
    <source>
        <dbReference type="ARBA" id="ARBA00022692"/>
    </source>
</evidence>
<reference evidence="11" key="1">
    <citation type="submission" date="2020-02" db="EMBL/GenBank/DDBJ databases">
        <authorList>
            <person name="Chen W.-M."/>
        </authorList>
    </citation>
    <scope>NUCLEOTIDE SEQUENCE</scope>
    <source>
        <strain evidence="11">NBD-18</strain>
    </source>
</reference>
<feature type="transmembrane region" description="Helical" evidence="8">
    <location>
        <begin position="788"/>
        <end position="808"/>
    </location>
</feature>
<dbReference type="Gene3D" id="3.90.70.10">
    <property type="entry name" value="Cysteine proteinases"/>
    <property type="match status" value="1"/>
</dbReference>
<dbReference type="Gene3D" id="3.40.50.300">
    <property type="entry name" value="P-loop containing nucleotide triphosphate hydrolases"/>
    <property type="match status" value="2"/>
</dbReference>
<feature type="transmembrane region" description="Helical" evidence="8">
    <location>
        <begin position="71"/>
        <end position="91"/>
    </location>
</feature>
<keyword evidence="5 11" id="KW-0067">ATP-binding</keyword>
<dbReference type="GO" id="GO:0016887">
    <property type="term" value="F:ATP hydrolysis activity"/>
    <property type="evidence" value="ECO:0007669"/>
    <property type="project" value="InterPro"/>
</dbReference>
<dbReference type="InterPro" id="IPR003593">
    <property type="entry name" value="AAA+_ATPase"/>
</dbReference>
<proteinExistence type="predicted"/>
<dbReference type="Pfam" id="PF00005">
    <property type="entry name" value="ABC_tran"/>
    <property type="match status" value="2"/>
</dbReference>